<protein>
    <submittedName>
        <fullName evidence="3">DUF4397 domain-containing protein</fullName>
    </submittedName>
</protein>
<evidence type="ECO:0000256" key="1">
    <source>
        <dbReference type="SAM" id="MobiDB-lite"/>
    </source>
</evidence>
<feature type="compositionally biased region" description="Basic and acidic residues" evidence="1">
    <location>
        <begin position="1"/>
        <end position="10"/>
    </location>
</feature>
<dbReference type="EMBL" id="JAJEPU010000014">
    <property type="protein sequence ID" value="MCC2164492.1"/>
    <property type="molecule type" value="Genomic_DNA"/>
</dbReference>
<evidence type="ECO:0000313" key="3">
    <source>
        <dbReference type="EMBL" id="MCC2164492.1"/>
    </source>
</evidence>
<dbReference type="InterPro" id="IPR025510">
    <property type="entry name" value="DUF4397"/>
</dbReference>
<feature type="compositionally biased region" description="Low complexity" evidence="1">
    <location>
        <begin position="22"/>
        <end position="36"/>
    </location>
</feature>
<name>A0AAE3DJU6_9FIRM</name>
<feature type="domain" description="DUF4397" evidence="2">
    <location>
        <begin position="112"/>
        <end position="224"/>
    </location>
</feature>
<organism evidence="3 4">
    <name type="scientific">Brotaphodocola catenula</name>
    <dbReference type="NCBI Taxonomy" id="2885361"/>
    <lineage>
        <taxon>Bacteria</taxon>
        <taxon>Bacillati</taxon>
        <taxon>Bacillota</taxon>
        <taxon>Clostridia</taxon>
        <taxon>Lachnospirales</taxon>
        <taxon>Lachnospiraceae</taxon>
        <taxon>Brotaphodocola</taxon>
    </lineage>
</organism>
<keyword evidence="4" id="KW-1185">Reference proteome</keyword>
<comment type="caution">
    <text evidence="3">The sequence shown here is derived from an EMBL/GenBank/DDBJ whole genome shotgun (WGS) entry which is preliminary data.</text>
</comment>
<proteinExistence type="predicted"/>
<sequence length="324" mass="35184">MAENDTHYNEIPEGVSSSDQFSEMTPTSPNTSSNESIGNGSSKVSFSSPETAYYDYDLTTPLPDEFEVGPAYPGDGGNNTGNIGIILPNFGLRPTTPPFSFPPSNLSSSYCQVRFLNASTNTFPVTIYIDGNIYADRSRFGSNTNYEWIRDGFHTITVRRATGIRSILLQQNLPFSAGQKNTVILTDSSSGGLSLVQASDNGCQNLPSGYGCFRFANMSYSGSRFDLLTENGDAVFRRIAFQNISAYKQAMAGTYLLFVSATSSYTFIQELPMLIIGVSGNGAVIGGQPVLSFPQTIRSGQNYTTYLIGNTWSDYSLQTITLES</sequence>
<dbReference type="AlphaFoldDB" id="A0AAE3DJU6"/>
<dbReference type="Pfam" id="PF14344">
    <property type="entry name" value="DUF4397"/>
    <property type="match status" value="1"/>
</dbReference>
<accession>A0AAE3DJU6</accession>
<evidence type="ECO:0000313" key="4">
    <source>
        <dbReference type="Proteomes" id="UP001198962"/>
    </source>
</evidence>
<feature type="region of interest" description="Disordered" evidence="1">
    <location>
        <begin position="1"/>
        <end position="45"/>
    </location>
</feature>
<evidence type="ECO:0000259" key="2">
    <source>
        <dbReference type="Pfam" id="PF14344"/>
    </source>
</evidence>
<dbReference type="RefSeq" id="WP_308451116.1">
    <property type="nucleotide sequence ID" value="NZ_JAJEPU010000014.1"/>
</dbReference>
<reference evidence="3" key="1">
    <citation type="submission" date="2021-10" db="EMBL/GenBank/DDBJ databases">
        <title>Anaerobic single-cell dispensing facilitates the cultivation of human gut bacteria.</title>
        <authorList>
            <person name="Afrizal A."/>
        </authorList>
    </citation>
    <scope>NUCLEOTIDE SEQUENCE</scope>
    <source>
        <strain evidence="3">CLA-AA-H274</strain>
    </source>
</reference>
<dbReference type="Proteomes" id="UP001198962">
    <property type="component" value="Unassembled WGS sequence"/>
</dbReference>
<gene>
    <name evidence="3" type="ORF">LKD32_06295</name>
</gene>